<feature type="transmembrane region" description="Helical" evidence="6">
    <location>
        <begin position="296"/>
        <end position="318"/>
    </location>
</feature>
<keyword evidence="2" id="KW-1003">Cell membrane</keyword>
<dbReference type="PATRIC" id="fig|93930.3.peg.1421"/>
<sequence>MSRKKAFLFIVLLGLVSLFADVTYEGARSIIGPFMKTLGASAAALGFAVGLGELTGYAFRLISGILSDKTRKYWLFTILGYAINLFAVPALALAGNWQTALVLIIAERFGKALRTPARDVLLSFASEEVGMGKGFGIHEALDQIGAILGPLALTFALAFGKSYRFCFFILLIPALVAMVLLLTARITFPAPQEMKKRKDNPVDRNLGKTYWFYLAIVSMVAFAFVDFPIIAYHMKSFEVTKDFFAPATYSLAMAVDAVAALVFGHLFDKKGFVALAYALLLSSFFPLLSFSNSFPLIFAGVILWGIGMGAQESIMRAVVAKIVPAEKRGFAYGMFFTVYGVFWFSGSWIMGTLYDINRFYLILFSFVIQFAAALLLLRMKRYEW</sequence>
<dbReference type="EMBL" id="LGFG01000032">
    <property type="protein sequence ID" value="KUK23314.1"/>
    <property type="molecule type" value="Genomic_DNA"/>
</dbReference>
<gene>
    <name evidence="7" type="ORF">XD57_0577</name>
</gene>
<dbReference type="Proteomes" id="UP000058636">
    <property type="component" value="Unassembled WGS sequence"/>
</dbReference>
<dbReference type="InterPro" id="IPR011701">
    <property type="entry name" value="MFS"/>
</dbReference>
<dbReference type="PANTHER" id="PTHR42688">
    <property type="entry name" value="CONSERVED PROTEIN"/>
    <property type="match status" value="1"/>
</dbReference>
<evidence type="ECO:0000313" key="8">
    <source>
        <dbReference type="Proteomes" id="UP000058636"/>
    </source>
</evidence>
<comment type="subcellular location">
    <subcellularLocation>
        <location evidence="1">Cell membrane</location>
        <topology evidence="1">Multi-pass membrane protein</topology>
    </subcellularLocation>
</comment>
<dbReference type="PANTHER" id="PTHR42688:SF1">
    <property type="entry name" value="BLR5212 PROTEIN"/>
    <property type="match status" value="1"/>
</dbReference>
<keyword evidence="3 6" id="KW-0812">Transmembrane</keyword>
<proteinExistence type="predicted"/>
<evidence type="ECO:0000256" key="3">
    <source>
        <dbReference type="ARBA" id="ARBA00022692"/>
    </source>
</evidence>
<dbReference type="AlphaFoldDB" id="A0A101ERK7"/>
<protein>
    <submittedName>
        <fullName evidence="7">Major facilitator superfamily MFS_1</fullName>
    </submittedName>
</protein>
<dbReference type="PROSITE" id="PS50850">
    <property type="entry name" value="MFS"/>
    <property type="match status" value="1"/>
</dbReference>
<feature type="transmembrane region" description="Helical" evidence="6">
    <location>
        <begin position="209"/>
        <end position="231"/>
    </location>
</feature>
<feature type="transmembrane region" description="Helical" evidence="6">
    <location>
        <begin position="330"/>
        <end position="353"/>
    </location>
</feature>
<keyword evidence="4 6" id="KW-1133">Transmembrane helix</keyword>
<feature type="transmembrane region" description="Helical" evidence="6">
    <location>
        <begin position="243"/>
        <end position="264"/>
    </location>
</feature>
<evidence type="ECO:0000256" key="2">
    <source>
        <dbReference type="ARBA" id="ARBA00022475"/>
    </source>
</evidence>
<dbReference type="InterPro" id="IPR052425">
    <property type="entry name" value="Uncharacterized_MFS-type"/>
</dbReference>
<organism evidence="7 8">
    <name type="scientific">Thermotoga petrophila</name>
    <dbReference type="NCBI Taxonomy" id="93929"/>
    <lineage>
        <taxon>Bacteria</taxon>
        <taxon>Thermotogati</taxon>
        <taxon>Thermotogota</taxon>
        <taxon>Thermotogae</taxon>
        <taxon>Thermotogales</taxon>
        <taxon>Thermotogaceae</taxon>
        <taxon>Thermotoga</taxon>
    </lineage>
</organism>
<feature type="transmembrane region" description="Helical" evidence="6">
    <location>
        <begin position="167"/>
        <end position="188"/>
    </location>
</feature>
<dbReference type="OMA" id="GFHRMMD"/>
<dbReference type="InterPro" id="IPR020846">
    <property type="entry name" value="MFS_dom"/>
</dbReference>
<evidence type="ECO:0000256" key="6">
    <source>
        <dbReference type="SAM" id="Phobius"/>
    </source>
</evidence>
<dbReference type="Pfam" id="PF07690">
    <property type="entry name" value="MFS_1"/>
    <property type="match status" value="1"/>
</dbReference>
<dbReference type="GO" id="GO:0022857">
    <property type="term" value="F:transmembrane transporter activity"/>
    <property type="evidence" value="ECO:0007669"/>
    <property type="project" value="InterPro"/>
</dbReference>
<evidence type="ECO:0000256" key="4">
    <source>
        <dbReference type="ARBA" id="ARBA00022989"/>
    </source>
</evidence>
<dbReference type="Gene3D" id="1.20.1250.20">
    <property type="entry name" value="MFS general substrate transporter like domains"/>
    <property type="match status" value="2"/>
</dbReference>
<keyword evidence="5 6" id="KW-0472">Membrane</keyword>
<dbReference type="SUPFAM" id="SSF103473">
    <property type="entry name" value="MFS general substrate transporter"/>
    <property type="match status" value="1"/>
</dbReference>
<evidence type="ECO:0000256" key="5">
    <source>
        <dbReference type="ARBA" id="ARBA00023136"/>
    </source>
</evidence>
<comment type="caution">
    <text evidence="7">The sequence shown here is derived from an EMBL/GenBank/DDBJ whole genome shotgun (WGS) entry which is preliminary data.</text>
</comment>
<dbReference type="RefSeq" id="WP_011943381.1">
    <property type="nucleotide sequence ID" value="NZ_DAITJQ010000002.1"/>
</dbReference>
<evidence type="ECO:0000256" key="1">
    <source>
        <dbReference type="ARBA" id="ARBA00004651"/>
    </source>
</evidence>
<feature type="transmembrane region" description="Helical" evidence="6">
    <location>
        <begin position="73"/>
        <end position="94"/>
    </location>
</feature>
<evidence type="ECO:0000313" key="7">
    <source>
        <dbReference type="EMBL" id="KUK23314.1"/>
    </source>
</evidence>
<name>A0A101ERK7_9THEM</name>
<dbReference type="CDD" id="cd17370">
    <property type="entry name" value="MFS_MJ1317_like"/>
    <property type="match status" value="1"/>
</dbReference>
<reference evidence="7 8" key="1">
    <citation type="journal article" date="2015" name="MBio">
        <title>Genome-Resolved Metagenomic Analysis Reveals Roles for Candidate Phyla and Other Microbial Community Members in Biogeochemical Transformations in Oil Reservoirs.</title>
        <authorList>
            <person name="Hu P."/>
            <person name="Tom L."/>
            <person name="Singh A."/>
            <person name="Thomas B.C."/>
            <person name="Baker B.J."/>
            <person name="Piceno Y.M."/>
            <person name="Andersen G.L."/>
            <person name="Banfield J.F."/>
        </authorList>
    </citation>
    <scope>NUCLEOTIDE SEQUENCE [LARGE SCALE GENOMIC DNA]</scope>
    <source>
        <strain evidence="7">46_26</strain>
    </source>
</reference>
<feature type="transmembrane region" description="Helical" evidence="6">
    <location>
        <begin position="359"/>
        <end position="377"/>
    </location>
</feature>
<dbReference type="GO" id="GO:0005886">
    <property type="term" value="C:plasma membrane"/>
    <property type="evidence" value="ECO:0007669"/>
    <property type="project" value="UniProtKB-SubCell"/>
</dbReference>
<dbReference type="InterPro" id="IPR036259">
    <property type="entry name" value="MFS_trans_sf"/>
</dbReference>
<accession>A0A101ERK7</accession>
<feature type="transmembrane region" description="Helical" evidence="6">
    <location>
        <begin position="30"/>
        <end position="52"/>
    </location>
</feature>